<keyword evidence="1" id="KW-1133">Transmembrane helix</keyword>
<dbReference type="Proteomes" id="UP000006647">
    <property type="component" value="Chromosome"/>
</dbReference>
<dbReference type="AlphaFoldDB" id="Q6F263"/>
<proteinExistence type="predicted"/>
<dbReference type="RefSeq" id="WP_011182951.1">
    <property type="nucleotide sequence ID" value="NC_006055.1"/>
</dbReference>
<keyword evidence="3" id="KW-1185">Reference proteome</keyword>
<name>Q6F263_MESFL</name>
<evidence type="ECO:0000256" key="1">
    <source>
        <dbReference type="SAM" id="Phobius"/>
    </source>
</evidence>
<protein>
    <submittedName>
        <fullName evidence="2">Uncharacterized protein</fullName>
    </submittedName>
</protein>
<dbReference type="GeneID" id="2897971"/>
<evidence type="ECO:0000313" key="3">
    <source>
        <dbReference type="Proteomes" id="UP000006647"/>
    </source>
</evidence>
<dbReference type="EnsemblBacteria" id="AAT75410">
    <property type="protein sequence ID" value="AAT75410"/>
    <property type="gene ID" value="Mfl054"/>
</dbReference>
<reference evidence="2 3" key="1">
    <citation type="submission" date="2004-06" db="EMBL/GenBank/DDBJ databases">
        <authorList>
            <person name="Birren B.W."/>
            <person name="Stange-Thomann N."/>
            <person name="Hafez N."/>
            <person name="DeCaprio D."/>
            <person name="Fisher S."/>
            <person name="Butler J."/>
            <person name="Elkins T."/>
            <person name="Kodira C.D."/>
            <person name="Major J."/>
            <person name="Wang S."/>
            <person name="Nicol R."/>
            <person name="Nusbaum C."/>
        </authorList>
    </citation>
    <scope>NUCLEOTIDE SEQUENCE [LARGE SCALE GENOMIC DNA]</scope>
    <source>
        <strain evidence="3">ATCC 33453 / NBRC 100688 / NCTC 11704 / L1</strain>
    </source>
</reference>
<evidence type="ECO:0000313" key="2">
    <source>
        <dbReference type="EMBL" id="AAT75410.1"/>
    </source>
</evidence>
<sequence length="195" mass="23524">MTQSFIFIFLFIVVILEVTFISLNKSMKWKIILILYYVGWLVFWLSFNIIEIVSAPNRNDEFGPGVNGWFLDSQKIRQYILIAIFIIETLGFVATFYYLRFKFSNRAGLLKNGYRVDSIKTLTIYILSSLVVWIMKPVFGRPYFYSVDFFNLFYSDRLQPEWRDYWMQTGHTIKSWGDFKWRNSRICFYKERIET</sequence>
<feature type="transmembrane region" description="Helical" evidence="1">
    <location>
        <begin position="6"/>
        <end position="23"/>
    </location>
</feature>
<dbReference type="OrthoDB" id="394310at2"/>
<keyword evidence="1" id="KW-0472">Membrane</keyword>
<dbReference type="HOGENOM" id="CLU_1394910_0_0_14"/>
<dbReference type="PATRIC" id="fig|265311.5.peg.54"/>
<organism evidence="2 3">
    <name type="scientific">Mesoplasma florum (strain ATCC 33453 / NBRC 100688 / NCTC 11704 / L1)</name>
    <name type="common">Acholeplasma florum</name>
    <dbReference type="NCBI Taxonomy" id="265311"/>
    <lineage>
        <taxon>Bacteria</taxon>
        <taxon>Bacillati</taxon>
        <taxon>Mycoplasmatota</taxon>
        <taxon>Mollicutes</taxon>
        <taxon>Entomoplasmatales</taxon>
        <taxon>Entomoplasmataceae</taxon>
        <taxon>Mesoplasma</taxon>
    </lineage>
</organism>
<dbReference type="STRING" id="265311.Mfl054"/>
<feature type="transmembrane region" description="Helical" evidence="1">
    <location>
        <begin position="76"/>
        <end position="99"/>
    </location>
</feature>
<gene>
    <name evidence="2" type="ordered locus">Mfl054</name>
</gene>
<accession>Q6F263</accession>
<feature type="transmembrane region" description="Helical" evidence="1">
    <location>
        <begin position="119"/>
        <end position="139"/>
    </location>
</feature>
<dbReference type="PaxDb" id="265311-Mfl054"/>
<feature type="transmembrane region" description="Helical" evidence="1">
    <location>
        <begin position="35"/>
        <end position="56"/>
    </location>
</feature>
<dbReference type="KEGG" id="mfl:Mfl054"/>
<dbReference type="EMBL" id="AE017263">
    <property type="protein sequence ID" value="AAT75410.1"/>
    <property type="molecule type" value="Genomic_DNA"/>
</dbReference>
<keyword evidence="1" id="KW-0812">Transmembrane</keyword>